<feature type="compositionally biased region" description="Low complexity" evidence="2">
    <location>
        <begin position="490"/>
        <end position="502"/>
    </location>
</feature>
<dbReference type="OrthoDB" id="298344at2759"/>
<evidence type="ECO:0000256" key="2">
    <source>
        <dbReference type="SAM" id="MobiDB-lite"/>
    </source>
</evidence>
<feature type="region of interest" description="Disordered" evidence="2">
    <location>
        <begin position="1122"/>
        <end position="1165"/>
    </location>
</feature>
<evidence type="ECO:0000256" key="1">
    <source>
        <dbReference type="ARBA" id="ARBA00022581"/>
    </source>
</evidence>
<feature type="compositionally biased region" description="Low complexity" evidence="2">
    <location>
        <begin position="466"/>
        <end position="481"/>
    </location>
</feature>
<dbReference type="PANTHER" id="PTHR13037:SF24">
    <property type="entry name" value="POLYCOMB PROTEIN PCL-RELATED"/>
    <property type="match status" value="1"/>
</dbReference>
<feature type="compositionally biased region" description="Low complexity" evidence="2">
    <location>
        <begin position="450"/>
        <end position="459"/>
    </location>
</feature>
<feature type="compositionally biased region" description="Low complexity" evidence="2">
    <location>
        <begin position="719"/>
        <end position="761"/>
    </location>
</feature>
<feature type="region of interest" description="Disordered" evidence="2">
    <location>
        <begin position="619"/>
        <end position="660"/>
    </location>
</feature>
<feature type="region of interest" description="Disordered" evidence="2">
    <location>
        <begin position="373"/>
        <end position="556"/>
    </location>
</feature>
<proteinExistence type="predicted"/>
<dbReference type="EMBL" id="KN817600">
    <property type="protein sequence ID" value="KJA17651.1"/>
    <property type="molecule type" value="Genomic_DNA"/>
</dbReference>
<feature type="region of interest" description="Disordered" evidence="2">
    <location>
        <begin position="167"/>
        <end position="193"/>
    </location>
</feature>
<name>A0A0D2NLU5_HYPSF</name>
<feature type="compositionally biased region" description="Polar residues" evidence="2">
    <location>
        <begin position="826"/>
        <end position="835"/>
    </location>
</feature>
<feature type="region of interest" description="Disordered" evidence="2">
    <location>
        <begin position="826"/>
        <end position="920"/>
    </location>
</feature>
<sequence>MKSYTLANWAGSPGRPEEKTSELPSTSLTGSSSTANSLSNTQSTSKYGGDTGDSGENVLISKDHELGWMDSSNIAVVSDFTGCQILAQVRLQHDASIHGMSLFETQANGTMLQPHHISTPSNQVQNASSSRLVTAQNQGPNNNDALRDAGFGLYKFSVPLHADVNYGRETQPSSTAYDVSNSKPYSNSARLTPNPLSSSSTVIALCCVSSLTLKCFPQINMSLEQPIYSPNRWFIPDLTSPLHSYKSPVEPRTSPLRDIPVSPSYKSISSKHAAGPPRPRTPEVEKIDMISVYTMDADGEDDDDDVIIVENMVANPSPEKSSDVIDMHESLFTPPPSQDGWIPLENIFTPPPESSKGLPTVRRIRMDYVQVPPLKRPRSDYKPMPRPTLPRPPTEKKKRPAKHVESHSDLARAMQAAYDNNESLGTLPRNPTMVKRKVAPKPDASLSRFSSQSVVVVKPQKPPRESTASSSRFSSVSLSASRPQHPPTTSSRLSSESLSASRPQKRRTGEDQPQLQANVSKRPRVTIDLTMSDAEGGQEKARPPKRPVARTSSSAGNNALQISIAIVRPTPPDVLLHNTRFLRQHLSPAVSSGIRNATGRDISNQRQNAAGAVVARPNPSRLSHYTSTPFPQGELSLGGFLEYGDDDTEDEESEDDDDIPLVDLISRRKASMAPSTSGRCESVVPIPSGARRDSVVPLAVPHSVQVQRRGPPSHGTRKTPSTARPPTARPASTARPTSTARPSNTGASASARQSSNAQQSSTRPSGAPVIHCQVEAPISALGFLLPGRAPPREHQFVHIAAHPAPRTASASSGSQVNGHVLSQLSRPKIAPSSSGIPIAVNKSAPSHPLPPTPLRISPGPSVISHAPSPPPRPASATPDLPATPAQPSPKALGKRRAVTPPPPPIPPPHPPPDYRSQQNSDAHLLQSTKGNLDIFLHDYSPAKSADGASTSAAAHFLDQGVLPSPFPSPTAYGRLTLGGLSGPSHAYQGSLLASPGSSRPVAFLSSTFDDEQRQLDTPDPWLQFIQEDTEYEFTTVDPTLLGDHAPVVALQAPAPGTVVEPAGRDASALFDSPQLFPSSISSSRASPMSDVFDLEYQPSASMTSASAPDRAHASLSPTASDFDKLVLHRTPPRKRMERVGEVDAAAGRLSPAGDATVTSEYYGRK</sequence>
<protein>
    <submittedName>
        <fullName evidence="3">Uncharacterized protein</fullName>
    </submittedName>
</protein>
<evidence type="ECO:0000313" key="4">
    <source>
        <dbReference type="Proteomes" id="UP000054270"/>
    </source>
</evidence>
<reference evidence="4" key="1">
    <citation type="submission" date="2014-04" db="EMBL/GenBank/DDBJ databases">
        <title>Evolutionary Origins and Diversification of the Mycorrhizal Mutualists.</title>
        <authorList>
            <consortium name="DOE Joint Genome Institute"/>
            <consortium name="Mycorrhizal Genomics Consortium"/>
            <person name="Kohler A."/>
            <person name="Kuo A."/>
            <person name="Nagy L.G."/>
            <person name="Floudas D."/>
            <person name="Copeland A."/>
            <person name="Barry K.W."/>
            <person name="Cichocki N."/>
            <person name="Veneault-Fourrey C."/>
            <person name="LaButti K."/>
            <person name="Lindquist E.A."/>
            <person name="Lipzen A."/>
            <person name="Lundell T."/>
            <person name="Morin E."/>
            <person name="Murat C."/>
            <person name="Riley R."/>
            <person name="Ohm R."/>
            <person name="Sun H."/>
            <person name="Tunlid A."/>
            <person name="Henrissat B."/>
            <person name="Grigoriev I.V."/>
            <person name="Hibbett D.S."/>
            <person name="Martin F."/>
        </authorList>
    </citation>
    <scope>NUCLEOTIDE SEQUENCE [LARGE SCALE GENOMIC DNA]</scope>
    <source>
        <strain evidence="4">FD-334 SS-4</strain>
    </source>
</reference>
<dbReference type="PANTHER" id="PTHR13037">
    <property type="entry name" value="FORMIN"/>
    <property type="match status" value="1"/>
</dbReference>
<keyword evidence="1" id="KW-0945">Host-virus interaction</keyword>
<feature type="region of interest" description="Disordered" evidence="2">
    <location>
        <begin position="702"/>
        <end position="767"/>
    </location>
</feature>
<feature type="region of interest" description="Disordered" evidence="2">
    <location>
        <begin position="1"/>
        <end position="58"/>
    </location>
</feature>
<feature type="region of interest" description="Disordered" evidence="2">
    <location>
        <begin position="669"/>
        <end position="688"/>
    </location>
</feature>
<feature type="compositionally biased region" description="Low complexity" evidence="2">
    <location>
        <begin position="22"/>
        <end position="45"/>
    </location>
</feature>
<feature type="compositionally biased region" description="Polar residues" evidence="2">
    <location>
        <begin position="620"/>
        <end position="630"/>
    </location>
</feature>
<organism evidence="3 4">
    <name type="scientific">Hypholoma sublateritium (strain FD-334 SS-4)</name>
    <dbReference type="NCBI Taxonomy" id="945553"/>
    <lineage>
        <taxon>Eukaryota</taxon>
        <taxon>Fungi</taxon>
        <taxon>Dikarya</taxon>
        <taxon>Basidiomycota</taxon>
        <taxon>Agaricomycotina</taxon>
        <taxon>Agaricomycetes</taxon>
        <taxon>Agaricomycetidae</taxon>
        <taxon>Agaricales</taxon>
        <taxon>Agaricineae</taxon>
        <taxon>Strophariaceae</taxon>
        <taxon>Hypholoma</taxon>
    </lineage>
</organism>
<feature type="compositionally biased region" description="Pro residues" evidence="2">
    <location>
        <begin position="899"/>
        <end position="913"/>
    </location>
</feature>
<accession>A0A0D2NLU5</accession>
<dbReference type="AlphaFoldDB" id="A0A0D2NLU5"/>
<feature type="compositionally biased region" description="Polar residues" evidence="2">
    <location>
        <begin position="168"/>
        <end position="193"/>
    </location>
</feature>
<dbReference type="Proteomes" id="UP000054270">
    <property type="component" value="Unassembled WGS sequence"/>
</dbReference>
<gene>
    <name evidence="3" type="ORF">HYPSUDRAFT_1007443</name>
</gene>
<evidence type="ECO:0000313" key="3">
    <source>
        <dbReference type="EMBL" id="KJA17651.1"/>
    </source>
</evidence>
<feature type="region of interest" description="Disordered" evidence="2">
    <location>
        <begin position="245"/>
        <end position="282"/>
    </location>
</feature>
<keyword evidence="4" id="KW-1185">Reference proteome</keyword>
<feature type="compositionally biased region" description="Acidic residues" evidence="2">
    <location>
        <begin position="643"/>
        <end position="660"/>
    </location>
</feature>